<comment type="caution">
    <text evidence="1">The sequence shown here is derived from an EMBL/GenBank/DDBJ whole genome shotgun (WGS) entry which is preliminary data.</text>
</comment>
<proteinExistence type="predicted"/>
<dbReference type="EMBL" id="JAUTXU010000030">
    <property type="protein sequence ID" value="KAK3718663.1"/>
    <property type="molecule type" value="Genomic_DNA"/>
</dbReference>
<sequence length="139" mass="15754">MAMAKQDQGLAGHQVGSTAQRVRSKTDAMEEAEAEASGSSTGLLTAPREIRNGILKMVLIMCFDLYVERDWTFQGEDFEADEIRTYLDLSLVCHQLKDEAADIFFGENRFIFLLQFEPREDSKPSCRAYQTSHFPSVHL</sequence>
<keyword evidence="2" id="KW-1185">Reference proteome</keyword>
<dbReference type="Proteomes" id="UP001281147">
    <property type="component" value="Unassembled WGS sequence"/>
</dbReference>
<name>A0ACC3NKQ7_9PEZI</name>
<evidence type="ECO:0000313" key="2">
    <source>
        <dbReference type="Proteomes" id="UP001281147"/>
    </source>
</evidence>
<gene>
    <name evidence="1" type="ORF">LTR37_004880</name>
</gene>
<reference evidence="1" key="1">
    <citation type="submission" date="2023-07" db="EMBL/GenBank/DDBJ databases">
        <title>Black Yeasts Isolated from many extreme environments.</title>
        <authorList>
            <person name="Coleine C."/>
            <person name="Stajich J.E."/>
            <person name="Selbmann L."/>
        </authorList>
    </citation>
    <scope>NUCLEOTIDE SEQUENCE</scope>
    <source>
        <strain evidence="1">CCFEE 5714</strain>
    </source>
</reference>
<evidence type="ECO:0000313" key="1">
    <source>
        <dbReference type="EMBL" id="KAK3718663.1"/>
    </source>
</evidence>
<accession>A0ACC3NKQ7</accession>
<organism evidence="1 2">
    <name type="scientific">Vermiconidia calcicola</name>
    <dbReference type="NCBI Taxonomy" id="1690605"/>
    <lineage>
        <taxon>Eukaryota</taxon>
        <taxon>Fungi</taxon>
        <taxon>Dikarya</taxon>
        <taxon>Ascomycota</taxon>
        <taxon>Pezizomycotina</taxon>
        <taxon>Dothideomycetes</taxon>
        <taxon>Dothideomycetidae</taxon>
        <taxon>Mycosphaerellales</taxon>
        <taxon>Extremaceae</taxon>
        <taxon>Vermiconidia</taxon>
    </lineage>
</organism>
<protein>
    <submittedName>
        <fullName evidence="1">Uncharacterized protein</fullName>
    </submittedName>
</protein>